<proteinExistence type="predicted"/>
<organism evidence="1 2">
    <name type="scientific">Panagrolaimus sp. ES5</name>
    <dbReference type="NCBI Taxonomy" id="591445"/>
    <lineage>
        <taxon>Eukaryota</taxon>
        <taxon>Metazoa</taxon>
        <taxon>Ecdysozoa</taxon>
        <taxon>Nematoda</taxon>
        <taxon>Chromadorea</taxon>
        <taxon>Rhabditida</taxon>
        <taxon>Tylenchina</taxon>
        <taxon>Panagrolaimomorpha</taxon>
        <taxon>Panagrolaimoidea</taxon>
        <taxon>Panagrolaimidae</taxon>
        <taxon>Panagrolaimus</taxon>
    </lineage>
</organism>
<accession>A0AC34FEM7</accession>
<evidence type="ECO:0000313" key="1">
    <source>
        <dbReference type="Proteomes" id="UP000887579"/>
    </source>
</evidence>
<reference evidence="2" key="1">
    <citation type="submission" date="2022-11" db="UniProtKB">
        <authorList>
            <consortium name="WormBaseParasite"/>
        </authorList>
    </citation>
    <scope>IDENTIFICATION</scope>
</reference>
<dbReference type="WBParaSite" id="ES5_v2.g15258.t1">
    <property type="protein sequence ID" value="ES5_v2.g15258.t1"/>
    <property type="gene ID" value="ES5_v2.g15258"/>
</dbReference>
<evidence type="ECO:0000313" key="2">
    <source>
        <dbReference type="WBParaSite" id="ES5_v2.g15258.t1"/>
    </source>
</evidence>
<name>A0AC34FEM7_9BILA</name>
<sequence length="109" mass="12523">MLEKANSLLIKDTVVKKVLKAFESGKCNFDTEGPSYYQCLENLKDNRDCCKKGHVGADHSLKYCLDKCDGTKAIKPNHKYFHCKKYAESIRVCGKLSHFDLKHFFDETL</sequence>
<protein>
    <submittedName>
        <fullName evidence="2">Uncharacterized protein</fullName>
    </submittedName>
</protein>
<dbReference type="Proteomes" id="UP000887579">
    <property type="component" value="Unplaced"/>
</dbReference>